<name>A0AAD9NI63_9ANNE</name>
<dbReference type="Proteomes" id="UP001208570">
    <property type="component" value="Unassembled WGS sequence"/>
</dbReference>
<dbReference type="EMBL" id="JAODUP010000021">
    <property type="protein sequence ID" value="KAK2168039.1"/>
    <property type="molecule type" value="Genomic_DNA"/>
</dbReference>
<gene>
    <name evidence="1" type="ORF">LSH36_21g08014</name>
</gene>
<reference evidence="1" key="1">
    <citation type="journal article" date="2023" name="Mol. Biol. Evol.">
        <title>Third-Generation Sequencing Reveals the Adaptive Role of the Epigenome in Three Deep-Sea Polychaetes.</title>
        <authorList>
            <person name="Perez M."/>
            <person name="Aroh O."/>
            <person name="Sun Y."/>
            <person name="Lan Y."/>
            <person name="Juniper S.K."/>
            <person name="Young C.R."/>
            <person name="Angers B."/>
            <person name="Qian P.Y."/>
        </authorList>
    </citation>
    <scope>NUCLEOTIDE SEQUENCE</scope>
    <source>
        <strain evidence="1">P08H-3</strain>
    </source>
</reference>
<evidence type="ECO:0000313" key="2">
    <source>
        <dbReference type="Proteomes" id="UP001208570"/>
    </source>
</evidence>
<protein>
    <submittedName>
        <fullName evidence="1">Uncharacterized protein</fullName>
    </submittedName>
</protein>
<proteinExistence type="predicted"/>
<evidence type="ECO:0000313" key="1">
    <source>
        <dbReference type="EMBL" id="KAK2168039.1"/>
    </source>
</evidence>
<keyword evidence="2" id="KW-1185">Reference proteome</keyword>
<comment type="caution">
    <text evidence="1">The sequence shown here is derived from an EMBL/GenBank/DDBJ whole genome shotgun (WGS) entry which is preliminary data.</text>
</comment>
<organism evidence="1 2">
    <name type="scientific">Paralvinella palmiformis</name>
    <dbReference type="NCBI Taxonomy" id="53620"/>
    <lineage>
        <taxon>Eukaryota</taxon>
        <taxon>Metazoa</taxon>
        <taxon>Spiralia</taxon>
        <taxon>Lophotrochozoa</taxon>
        <taxon>Annelida</taxon>
        <taxon>Polychaeta</taxon>
        <taxon>Sedentaria</taxon>
        <taxon>Canalipalpata</taxon>
        <taxon>Terebellida</taxon>
        <taxon>Terebelliformia</taxon>
        <taxon>Alvinellidae</taxon>
        <taxon>Paralvinella</taxon>
    </lineage>
</organism>
<accession>A0AAD9NI63</accession>
<sequence length="189" mass="22035">MQAVDLFGKLLYGPWVHRFYTSSESEISHVDAIGEIRGVLRGLRERISDPMSLFRMKVDLFGRDLNSSDRTLILLRELPLEDRIKLFTQMMKAILQSTAQVLERQYRKYFDLTITNKLREETLSPRSHNIDAEKVTGMFSALLDRAPHATVGYLRSKKNRSMEYLDNLSHGQREHVIQFVIPVARNRKK</sequence>
<dbReference type="AlphaFoldDB" id="A0AAD9NI63"/>